<dbReference type="AlphaFoldDB" id="A0A974S8R1"/>
<accession>A0A974S8R1</accession>
<dbReference type="EMBL" id="CP068570">
    <property type="protein sequence ID" value="QQZ50071.1"/>
    <property type="molecule type" value="Genomic_DNA"/>
</dbReference>
<evidence type="ECO:0000256" key="1">
    <source>
        <dbReference type="SAM" id="MobiDB-lite"/>
    </source>
</evidence>
<feature type="region of interest" description="Disordered" evidence="1">
    <location>
        <begin position="23"/>
        <end position="54"/>
    </location>
</feature>
<evidence type="ECO:0000313" key="2">
    <source>
        <dbReference type="EMBL" id="QQZ50071.1"/>
    </source>
</evidence>
<proteinExistence type="predicted"/>
<gene>
    <name evidence="2" type="ORF">JKL49_26185</name>
</gene>
<sequence length="54" mass="5969">MQDLEAPTDTDFESLARHLDRVQRMSSTGSWEWRCPPTAPSGHPRSTGSTVGPQ</sequence>
<name>A0A974S8R1_9CAUL</name>
<reference evidence="2" key="1">
    <citation type="submission" date="2021-01" db="EMBL/GenBank/DDBJ databases">
        <title>Genome sequence of Phenylobacterium sp. 20VBR1 isolated from a valley glaceir, Ny-Alesund, Svalbard.</title>
        <authorList>
            <person name="Thomas F.A."/>
            <person name="Krishnan K.P."/>
            <person name="Sinha R.K."/>
        </authorList>
    </citation>
    <scope>NUCLEOTIDE SEQUENCE</scope>
    <source>
        <strain evidence="2">20VBR1</strain>
    </source>
</reference>
<protein>
    <submittedName>
        <fullName evidence="2">Uncharacterized protein</fullName>
    </submittedName>
</protein>
<feature type="compositionally biased region" description="Polar residues" evidence="1">
    <location>
        <begin position="44"/>
        <end position="54"/>
    </location>
</feature>
<organism evidence="2">
    <name type="scientific">Phenylobacterium glaciei</name>
    <dbReference type="NCBI Taxonomy" id="2803784"/>
    <lineage>
        <taxon>Bacteria</taxon>
        <taxon>Pseudomonadati</taxon>
        <taxon>Pseudomonadota</taxon>
        <taxon>Alphaproteobacteria</taxon>
        <taxon>Caulobacterales</taxon>
        <taxon>Caulobacteraceae</taxon>
        <taxon>Phenylobacterium</taxon>
    </lineage>
</organism>